<dbReference type="Proteomes" id="UP000233256">
    <property type="component" value="Unassembled WGS sequence"/>
</dbReference>
<feature type="transmembrane region" description="Helical" evidence="1">
    <location>
        <begin position="207"/>
        <end position="226"/>
    </location>
</feature>
<keyword evidence="1" id="KW-0472">Membrane</keyword>
<feature type="signal peptide" evidence="2">
    <location>
        <begin position="1"/>
        <end position="21"/>
    </location>
</feature>
<keyword evidence="1" id="KW-0812">Transmembrane</keyword>
<sequence length="317" mass="35989">MRNLWFMMLCVVAGFSCHHSALMNPAFLSGQIDANRTYLEEIRIHLNIVHEYLEKYKTLNSRFPTTDEGLSVLWPFISSISEKSVRNPSSTGNASNAGSSIFESESTRFNILNKIDKTTLSRELLFNRRLTVTPLNIHSIFGVPLILENRNSIPSSSMNFSPVEKDFDKKYSIQLEKNVYLYSTAGSLLQSQIDHFTAILENNHRKANIITASSTAAIMILLILFFRAPKSEGGKLAKFFRYSFRFLAVTITVMICAGTSIQQLIPSGFAPSVHSRRETLAELKPILNKYQELKLLSKSRFEEIQNEMMAMENIIQN</sequence>
<reference evidence="3 4" key="1">
    <citation type="journal article" date="2017" name="ISME J.">
        <title>Potential for microbial H2 and metal transformations associated with novel bacteria and archaea in deep terrestrial subsurface sediments.</title>
        <authorList>
            <person name="Hernsdorf A.W."/>
            <person name="Amano Y."/>
            <person name="Miyakawa K."/>
            <person name="Ise K."/>
            <person name="Suzuki Y."/>
            <person name="Anantharaman K."/>
            <person name="Probst A."/>
            <person name="Burstein D."/>
            <person name="Thomas B.C."/>
            <person name="Banfield J.F."/>
        </authorList>
    </citation>
    <scope>NUCLEOTIDE SEQUENCE [LARGE SCALE GENOMIC DNA]</scope>
    <source>
        <strain evidence="3">HGW-Wallbacteria-1</strain>
    </source>
</reference>
<dbReference type="AlphaFoldDB" id="A0A2N1PKI4"/>
<feature type="transmembrane region" description="Helical" evidence="1">
    <location>
        <begin position="246"/>
        <end position="265"/>
    </location>
</feature>
<evidence type="ECO:0000256" key="1">
    <source>
        <dbReference type="SAM" id="Phobius"/>
    </source>
</evidence>
<evidence type="ECO:0000313" key="3">
    <source>
        <dbReference type="EMBL" id="PKK88836.1"/>
    </source>
</evidence>
<organism evidence="3 4">
    <name type="scientific">Candidatus Wallbacteria bacterium HGW-Wallbacteria-1</name>
    <dbReference type="NCBI Taxonomy" id="2013854"/>
    <lineage>
        <taxon>Bacteria</taxon>
        <taxon>Candidatus Walliibacteriota</taxon>
    </lineage>
</organism>
<feature type="chain" id="PRO_5014599393" evidence="2">
    <location>
        <begin position="22"/>
        <end position="317"/>
    </location>
</feature>
<dbReference type="PROSITE" id="PS51257">
    <property type="entry name" value="PROKAR_LIPOPROTEIN"/>
    <property type="match status" value="1"/>
</dbReference>
<proteinExistence type="predicted"/>
<keyword evidence="2" id="KW-0732">Signal</keyword>
<evidence type="ECO:0000313" key="4">
    <source>
        <dbReference type="Proteomes" id="UP000233256"/>
    </source>
</evidence>
<keyword evidence="1" id="KW-1133">Transmembrane helix</keyword>
<accession>A0A2N1PKI4</accession>
<evidence type="ECO:0000256" key="2">
    <source>
        <dbReference type="SAM" id="SignalP"/>
    </source>
</evidence>
<protein>
    <submittedName>
        <fullName evidence="3">Uncharacterized protein</fullName>
    </submittedName>
</protein>
<dbReference type="EMBL" id="PGXC01000033">
    <property type="protein sequence ID" value="PKK88836.1"/>
    <property type="molecule type" value="Genomic_DNA"/>
</dbReference>
<gene>
    <name evidence="3" type="ORF">CVV64_16975</name>
</gene>
<name>A0A2N1PKI4_9BACT</name>
<comment type="caution">
    <text evidence="3">The sequence shown here is derived from an EMBL/GenBank/DDBJ whole genome shotgun (WGS) entry which is preliminary data.</text>
</comment>